<accession>A0A9P7KTL8</accession>
<evidence type="ECO:0000256" key="2">
    <source>
        <dbReference type="RuleBase" id="RU003844"/>
    </source>
</evidence>
<keyword evidence="4" id="KW-1185">Reference proteome</keyword>
<gene>
    <name evidence="3" type="ORF">KAF25_009656</name>
</gene>
<dbReference type="InterPro" id="IPR000648">
    <property type="entry name" value="Oxysterol-bd"/>
</dbReference>
<dbReference type="SUPFAM" id="SSF144000">
    <property type="entry name" value="Oxysterol-binding protein-like"/>
    <property type="match status" value="1"/>
</dbReference>
<dbReference type="Gene3D" id="3.30.70.3490">
    <property type="match status" value="1"/>
</dbReference>
<comment type="similarity">
    <text evidence="1 2">Belongs to the OSBP family.</text>
</comment>
<dbReference type="Gene3D" id="1.10.287.2720">
    <property type="match status" value="1"/>
</dbReference>
<protein>
    <recommendedName>
        <fullName evidence="5">KES1-involved in ergosterol biosynthesis</fullName>
    </recommendedName>
</protein>
<dbReference type="EMBL" id="JAGPUO010000001">
    <property type="protein sequence ID" value="KAG5665531.1"/>
    <property type="molecule type" value="Genomic_DNA"/>
</dbReference>
<reference evidence="3" key="1">
    <citation type="submission" date="2021-04" db="EMBL/GenBank/DDBJ databases">
        <title>Draft genome of Fusarium avenaceum strain F156N33, isolated from an atmospheric sample in Virginia.</title>
        <authorList>
            <person name="Yang S."/>
            <person name="Vinatzer B.A."/>
            <person name="Coleman J."/>
        </authorList>
    </citation>
    <scope>NUCLEOTIDE SEQUENCE</scope>
    <source>
        <strain evidence="3">F156N33</strain>
    </source>
</reference>
<dbReference type="Gene3D" id="2.40.160.120">
    <property type="match status" value="1"/>
</dbReference>
<dbReference type="GO" id="GO:0008142">
    <property type="term" value="F:oxysterol binding"/>
    <property type="evidence" value="ECO:0007669"/>
    <property type="project" value="TreeGrafter"/>
</dbReference>
<sequence>MYGMEPISKTQNTIHDDSKSMGRRFVDLAKFLSTLKSDLDLANVTAPPFFLAPASVVENPGSWAKRPCLFTAPTKEQDPAKRSLAVLQLFLAGLRSQLYVAGAPNVSIKKPLNAFLGELFLASWSEDDSNTELVVEQVSHHPPITAMHIASKEHGIRADGYGRVEMTFNGNINIRQIGHAIIHLDKFDEDYLVPLTDVTVRGFLSACLYPEIVGTYTIVSSSGYVSEIDFSGAGLFRGKRNSFEARIYHKDTPKKTCYKLSGVWSEGWKITDSKGKLVETYSIDAENLSAQMQIDPVEKQNPRESRRAWKDVISSLEKGNYRDASAAKHEVEECQRQKRRDEKAQGKTWEPSLFKSIPRDEHHAFHRLAKGTKWELQDSETKGVWRLDDASLDQMRSGEVKI</sequence>
<dbReference type="GO" id="GO:0005829">
    <property type="term" value="C:cytosol"/>
    <property type="evidence" value="ECO:0007669"/>
    <property type="project" value="TreeGrafter"/>
</dbReference>
<dbReference type="PANTHER" id="PTHR10972:SF92">
    <property type="entry name" value="OXYSTEROL BINDING PROTEIN"/>
    <property type="match status" value="1"/>
</dbReference>
<proteinExistence type="inferred from homology"/>
<evidence type="ECO:0008006" key="5">
    <source>
        <dbReference type="Google" id="ProtNLM"/>
    </source>
</evidence>
<dbReference type="AlphaFoldDB" id="A0A9P7KTL8"/>
<dbReference type="GO" id="GO:0016020">
    <property type="term" value="C:membrane"/>
    <property type="evidence" value="ECO:0007669"/>
    <property type="project" value="TreeGrafter"/>
</dbReference>
<evidence type="ECO:0000256" key="1">
    <source>
        <dbReference type="ARBA" id="ARBA00008842"/>
    </source>
</evidence>
<organism evidence="3 4">
    <name type="scientific">Fusarium avenaceum</name>
    <dbReference type="NCBI Taxonomy" id="40199"/>
    <lineage>
        <taxon>Eukaryota</taxon>
        <taxon>Fungi</taxon>
        <taxon>Dikarya</taxon>
        <taxon>Ascomycota</taxon>
        <taxon>Pezizomycotina</taxon>
        <taxon>Sordariomycetes</taxon>
        <taxon>Hypocreomycetidae</taxon>
        <taxon>Hypocreales</taxon>
        <taxon>Nectriaceae</taxon>
        <taxon>Fusarium</taxon>
        <taxon>Fusarium tricinctum species complex</taxon>
    </lineage>
</organism>
<dbReference type="PANTHER" id="PTHR10972">
    <property type="entry name" value="OXYSTEROL-BINDING PROTEIN-RELATED"/>
    <property type="match status" value="1"/>
</dbReference>
<evidence type="ECO:0000313" key="3">
    <source>
        <dbReference type="EMBL" id="KAG5665531.1"/>
    </source>
</evidence>
<name>A0A9P7KTL8_9HYPO</name>
<dbReference type="Pfam" id="PF01237">
    <property type="entry name" value="Oxysterol_BP"/>
    <property type="match status" value="2"/>
</dbReference>
<evidence type="ECO:0000313" key="4">
    <source>
        <dbReference type="Proteomes" id="UP000782241"/>
    </source>
</evidence>
<dbReference type="InterPro" id="IPR018494">
    <property type="entry name" value="Oxysterol-bd_CS"/>
</dbReference>
<comment type="caution">
    <text evidence="3">The sequence shown here is derived from an EMBL/GenBank/DDBJ whole genome shotgun (WGS) entry which is preliminary data.</text>
</comment>
<dbReference type="InterPro" id="IPR037239">
    <property type="entry name" value="OSBP_sf"/>
</dbReference>
<dbReference type="PROSITE" id="PS01013">
    <property type="entry name" value="OSBP"/>
    <property type="match status" value="1"/>
</dbReference>
<dbReference type="Proteomes" id="UP000782241">
    <property type="component" value="Unassembled WGS sequence"/>
</dbReference>